<dbReference type="Proteomes" id="UP001063782">
    <property type="component" value="Chromosome"/>
</dbReference>
<sequence>MYQGTNPTALKSKQTLLETMQILLKNKAYADISISEICEQSGVSRQTFYKLFESKENLLLYVLQNAPFANQPVDDDWVDLREICTGYAKYVFANQELIKMLMSNGLMQIFYRLMYDGLSSCRQSLAHLSESERAYAIEFLCAGLCRLTQSYFENSDTKSENDLADLAYRLASGGMFKAV</sequence>
<proteinExistence type="predicted"/>
<dbReference type="PROSITE" id="PS50977">
    <property type="entry name" value="HTH_TETR_2"/>
    <property type="match status" value="1"/>
</dbReference>
<evidence type="ECO:0000259" key="3">
    <source>
        <dbReference type="PROSITE" id="PS50977"/>
    </source>
</evidence>
<feature type="DNA-binding region" description="H-T-H motif" evidence="2">
    <location>
        <begin position="33"/>
        <end position="52"/>
    </location>
</feature>
<evidence type="ECO:0000313" key="5">
    <source>
        <dbReference type="Proteomes" id="UP001063782"/>
    </source>
</evidence>
<dbReference type="SUPFAM" id="SSF46689">
    <property type="entry name" value="Homeodomain-like"/>
    <property type="match status" value="1"/>
</dbReference>
<evidence type="ECO:0000256" key="1">
    <source>
        <dbReference type="ARBA" id="ARBA00023125"/>
    </source>
</evidence>
<keyword evidence="1 2" id="KW-0238">DNA-binding</keyword>
<dbReference type="Pfam" id="PF00440">
    <property type="entry name" value="TetR_N"/>
    <property type="match status" value="1"/>
</dbReference>
<keyword evidence="5" id="KW-1185">Reference proteome</keyword>
<dbReference type="InterPro" id="IPR050624">
    <property type="entry name" value="HTH-type_Tx_Regulator"/>
</dbReference>
<protein>
    <submittedName>
        <fullName evidence="4">TetR/AcrR family transcriptional regulator</fullName>
    </submittedName>
</protein>
<organism evidence="4 5">
    <name type="scientific">Moraxella nasicaprae</name>
    <dbReference type="NCBI Taxonomy" id="2904122"/>
    <lineage>
        <taxon>Bacteria</taxon>
        <taxon>Pseudomonadati</taxon>
        <taxon>Pseudomonadota</taxon>
        <taxon>Gammaproteobacteria</taxon>
        <taxon>Moraxellales</taxon>
        <taxon>Moraxellaceae</taxon>
        <taxon>Moraxella</taxon>
    </lineage>
</organism>
<gene>
    <name evidence="4" type="ORF">LU297_07405</name>
</gene>
<dbReference type="InterPro" id="IPR001647">
    <property type="entry name" value="HTH_TetR"/>
</dbReference>
<dbReference type="EMBL" id="CP089977">
    <property type="protein sequence ID" value="UXZ04411.1"/>
    <property type="molecule type" value="Genomic_DNA"/>
</dbReference>
<name>A0ABY6F2U0_9GAMM</name>
<accession>A0ABY6F2U0</accession>
<dbReference type="InterPro" id="IPR009057">
    <property type="entry name" value="Homeodomain-like_sf"/>
</dbReference>
<dbReference type="PANTHER" id="PTHR43479">
    <property type="entry name" value="ACREF/ENVCD OPERON REPRESSOR-RELATED"/>
    <property type="match status" value="1"/>
</dbReference>
<dbReference type="PANTHER" id="PTHR43479:SF11">
    <property type="entry name" value="ACREF_ENVCD OPERON REPRESSOR-RELATED"/>
    <property type="match status" value="1"/>
</dbReference>
<feature type="domain" description="HTH tetR-type" evidence="3">
    <location>
        <begin position="10"/>
        <end position="70"/>
    </location>
</feature>
<reference evidence="4" key="1">
    <citation type="submission" date="2021-12" db="EMBL/GenBank/DDBJ databases">
        <title>taxonomy of Moraxella sp. ZY201224.</title>
        <authorList>
            <person name="Li F."/>
        </authorList>
    </citation>
    <scope>NUCLEOTIDE SEQUENCE</scope>
    <source>
        <strain evidence="4">ZY201224</strain>
    </source>
</reference>
<dbReference type="RefSeq" id="WP_263075898.1">
    <property type="nucleotide sequence ID" value="NZ_CP089977.1"/>
</dbReference>
<evidence type="ECO:0000313" key="4">
    <source>
        <dbReference type="EMBL" id="UXZ04411.1"/>
    </source>
</evidence>
<dbReference type="Gene3D" id="1.10.357.10">
    <property type="entry name" value="Tetracycline Repressor, domain 2"/>
    <property type="match status" value="1"/>
</dbReference>
<evidence type="ECO:0000256" key="2">
    <source>
        <dbReference type="PROSITE-ProRule" id="PRU00335"/>
    </source>
</evidence>